<comment type="catalytic activity">
    <reaction evidence="2">
        <text>Thiol-dependent hydrolysis of ester, thioester, amide, peptide and isopeptide bonds formed by the C-terminal Gly of ubiquitin (a 76-residue protein attached to proteins as an intracellular targeting signal).</text>
        <dbReference type="EC" id="3.4.19.12"/>
    </reaction>
</comment>
<feature type="domain" description="Deubiquitinating enzyme MINDY-3/4 conserved" evidence="4">
    <location>
        <begin position="216"/>
        <end position="559"/>
    </location>
</feature>
<dbReference type="Pfam" id="PF13898">
    <property type="entry name" value="MINDY-3_4_CD"/>
    <property type="match status" value="1"/>
</dbReference>
<reference evidence="5 6" key="1">
    <citation type="submission" date="2022-05" db="EMBL/GenBank/DDBJ databases">
        <authorList>
            <consortium name="Genoscope - CEA"/>
            <person name="William W."/>
        </authorList>
    </citation>
    <scope>NUCLEOTIDE SEQUENCE [LARGE SCALE GENOMIC DNA]</scope>
</reference>
<evidence type="ECO:0000259" key="4">
    <source>
        <dbReference type="SMART" id="SM01174"/>
    </source>
</evidence>
<evidence type="ECO:0000256" key="1">
    <source>
        <dbReference type="ARBA" id="ARBA00011074"/>
    </source>
</evidence>
<evidence type="ECO:0000256" key="2">
    <source>
        <dbReference type="RuleBase" id="RU367088"/>
    </source>
</evidence>
<evidence type="ECO:0000313" key="6">
    <source>
        <dbReference type="Proteomes" id="UP001159405"/>
    </source>
</evidence>
<dbReference type="PANTHER" id="PTHR12473:SF8">
    <property type="entry name" value="UBIQUITIN CARBOXYL-TERMINAL HYDROLASE MINDY-4-RELATED"/>
    <property type="match status" value="1"/>
</dbReference>
<dbReference type="PANTHER" id="PTHR12473">
    <property type="entry name" value="UBIQUITIN CARBOXYL-TERMINAL HYDROLASE MINDY-4-RELATED"/>
    <property type="match status" value="1"/>
</dbReference>
<gene>
    <name evidence="5" type="ORF">PLOB_00013636</name>
</gene>
<dbReference type="EMBL" id="CALNXK010000018">
    <property type="protein sequence ID" value="CAH3106082.1"/>
    <property type="molecule type" value="Genomic_DNA"/>
</dbReference>
<comment type="caution">
    <text evidence="5">The sequence shown here is derived from an EMBL/GenBank/DDBJ whole genome shotgun (WGS) entry which is preliminary data.</text>
</comment>
<evidence type="ECO:0000256" key="3">
    <source>
        <dbReference type="SAM" id="MobiDB-lite"/>
    </source>
</evidence>
<comment type="function">
    <text evidence="2">Hydrolase that can remove 'Lys-48'-linked conjugated ubiquitin from proteins.</text>
</comment>
<feature type="region of interest" description="Disordered" evidence="3">
    <location>
        <begin position="155"/>
        <end position="199"/>
    </location>
</feature>
<dbReference type="SMART" id="SM01174">
    <property type="entry name" value="DUF4205"/>
    <property type="match status" value="1"/>
</dbReference>
<dbReference type="InterPro" id="IPR025257">
    <property type="entry name" value="MINDY-3/4_CD"/>
</dbReference>
<keyword evidence="2" id="KW-0788">Thiol protease</keyword>
<keyword evidence="6" id="KW-1185">Reference proteome</keyword>
<keyword evidence="2" id="KW-0645">Protease</keyword>
<dbReference type="InterPro" id="IPR039785">
    <property type="entry name" value="MINY3/4"/>
</dbReference>
<accession>A0ABN8NEH6</accession>
<organism evidence="5 6">
    <name type="scientific">Porites lobata</name>
    <dbReference type="NCBI Taxonomy" id="104759"/>
    <lineage>
        <taxon>Eukaryota</taxon>
        <taxon>Metazoa</taxon>
        <taxon>Cnidaria</taxon>
        <taxon>Anthozoa</taxon>
        <taxon>Hexacorallia</taxon>
        <taxon>Scleractinia</taxon>
        <taxon>Fungiina</taxon>
        <taxon>Poritidae</taxon>
        <taxon>Porites</taxon>
    </lineage>
</organism>
<sequence>MSKDSKDTNIPMLEKWARVFDKSLATPVPSTLALKRSSTLELEDVQEDVSDDIDMEIGHVLPPPKPAFNFKTASRGCSRHDREQRKILEDKPVKPVRSIHPKLVKPVRQTRGKYETLENKTIQSQNEAEQSISEKLVAAKSTSYQQEVVKEVTQEQSTNIGPLLTHVSPNRSKRQNSSRCRQRLERERTTESASEPIKPVVSGGEPITLDFARALRVLLFGTPYTSFSSDWRKQHINFFTNMSYALSFYKVGPDGVMACLQGYLLRYLLYEQPTLDHVKSMLAPMSSDRQKALITAIAKMVWQAGGQEQATVVLPCGECNWITMDDYREDHLTERLHLFRFTDSADLEKFIKKQLTFFESTNGNGCILLLYSVILSRTVERVREDLGDPNATLIGLHDTCTQAMINLLLTGRAVPNVFNGDIEYHKNGRKLSHPLTGIKGRNEIGFLSTEEHHDPRSFQVGSMLKTPKFPVWVVKTGERYGVMFSLNKDLVNDWRLERRFDLFHCTGSSKRNSTADESCVFVVDTRDLFNPDEEFGEEPSDAEYCIRTKWPGALIELKEEKS</sequence>
<keyword evidence="2" id="KW-0378">Hydrolase</keyword>
<dbReference type="Proteomes" id="UP001159405">
    <property type="component" value="Unassembled WGS sequence"/>
</dbReference>
<dbReference type="EC" id="3.4.19.12" evidence="2"/>
<proteinExistence type="inferred from homology"/>
<evidence type="ECO:0000313" key="5">
    <source>
        <dbReference type="EMBL" id="CAH3106082.1"/>
    </source>
</evidence>
<comment type="similarity">
    <text evidence="1 2">Belongs to the MINDY deubiquitinase family. FAM188 subfamily.</text>
</comment>
<protein>
    <recommendedName>
        <fullName evidence="2">Ubiquitin carboxyl-terminal hydrolase MINDY</fullName>
        <ecNumber evidence="2">3.4.19.12</ecNumber>
    </recommendedName>
</protein>
<keyword evidence="2" id="KW-0833">Ubl conjugation pathway</keyword>
<name>A0ABN8NEH6_9CNID</name>